<accession>A0A0E3WV15</accession>
<sequence>MLKKWFPVLVILICAIFAVSSGCSENSEEDTNVPEESIEEVNEEVASAEDEGEEVKVEMVSTGDSSDWCAVGSSWKSTNPQTGEEVTMKITGTETVDGVLMCKAVYETNVEDEDFSKIEYLWSENGETYFWTAYDASGEVISEMSMKDGKMKIVDEEGNVMEYSQGQ</sequence>
<keyword evidence="2" id="KW-1185">Reference proteome</keyword>
<dbReference type="AlphaFoldDB" id="A0A0E3WV15"/>
<dbReference type="PROSITE" id="PS51257">
    <property type="entry name" value="PROKAR_LIPOPROTEIN"/>
    <property type="match status" value="1"/>
</dbReference>
<proteinExistence type="predicted"/>
<reference evidence="1 2" key="1">
    <citation type="submission" date="2014-07" db="EMBL/GenBank/DDBJ databases">
        <title>Methanogenic archaea and the global carbon cycle.</title>
        <authorList>
            <person name="Henriksen J.R."/>
            <person name="Luke J."/>
            <person name="Reinhart S."/>
            <person name="Benedict M.N."/>
            <person name="Youngblut N.D."/>
            <person name="Metcalf M.E."/>
            <person name="Whitaker R.J."/>
            <person name="Metcalf W.W."/>
        </authorList>
    </citation>
    <scope>NUCLEOTIDE SEQUENCE [LARGE SCALE GENOMIC DNA]</scope>
    <source>
        <strain evidence="1 2">HB-1</strain>
    </source>
</reference>
<dbReference type="KEGG" id="mhor:MSHOH_3762"/>
<name>A0A0E3WV15_9EURY</name>
<organism evidence="1 2">
    <name type="scientific">Methanosarcina horonobensis HB-1 = JCM 15518</name>
    <dbReference type="NCBI Taxonomy" id="1434110"/>
    <lineage>
        <taxon>Archaea</taxon>
        <taxon>Methanobacteriati</taxon>
        <taxon>Methanobacteriota</taxon>
        <taxon>Stenosarchaea group</taxon>
        <taxon>Methanomicrobia</taxon>
        <taxon>Methanosarcinales</taxon>
        <taxon>Methanosarcinaceae</taxon>
        <taxon>Methanosarcina</taxon>
    </lineage>
</organism>
<dbReference type="PATRIC" id="fig|1434110.4.peg.4808"/>
<dbReference type="Proteomes" id="UP000033101">
    <property type="component" value="Chromosome"/>
</dbReference>
<evidence type="ECO:0000313" key="1">
    <source>
        <dbReference type="EMBL" id="AKB80245.1"/>
    </source>
</evidence>
<dbReference type="EMBL" id="CP009516">
    <property type="protein sequence ID" value="AKB80245.1"/>
    <property type="molecule type" value="Genomic_DNA"/>
</dbReference>
<dbReference type="RefSeq" id="WP_269848639.1">
    <property type="nucleotide sequence ID" value="NZ_BBCW01000004.1"/>
</dbReference>
<gene>
    <name evidence="1" type="ORF">MSHOH_3762</name>
</gene>
<evidence type="ECO:0000313" key="2">
    <source>
        <dbReference type="Proteomes" id="UP000033101"/>
    </source>
</evidence>
<protein>
    <recommendedName>
        <fullName evidence="3">Membrane-binding protein</fullName>
    </recommendedName>
</protein>
<evidence type="ECO:0008006" key="3">
    <source>
        <dbReference type="Google" id="ProtNLM"/>
    </source>
</evidence>
<dbReference type="HOGENOM" id="CLU_147143_0_0_2"/>